<name>A0A060QEH7_9PROT</name>
<feature type="transmembrane region" description="Helical" evidence="1">
    <location>
        <begin position="20"/>
        <end position="43"/>
    </location>
</feature>
<dbReference type="InterPro" id="IPR021330">
    <property type="entry name" value="DUF2939"/>
</dbReference>
<gene>
    <name evidence="2" type="ORF">ASAP_1063</name>
</gene>
<accession>A0A060QEH7</accession>
<dbReference type="AlphaFoldDB" id="A0A060QEH7"/>
<reference evidence="2 3" key="2">
    <citation type="journal article" date="2014" name="PLoS ONE">
        <title>Evolution of mitochondria reconstructed from the energy metabolism of living bacteria.</title>
        <authorList>
            <person name="Degli Esposti M."/>
            <person name="Chouaia B."/>
            <person name="Comandatore F."/>
            <person name="Crotti E."/>
            <person name="Sassera D."/>
            <person name="Lievens P.M."/>
            <person name="Daffonchio D."/>
            <person name="Bandi C."/>
        </authorList>
    </citation>
    <scope>NUCLEOTIDE SEQUENCE [LARGE SCALE GENOMIC DNA]</scope>
    <source>
        <strain evidence="2 3">SF2.1</strain>
    </source>
</reference>
<dbReference type="EMBL" id="CBLX010000008">
    <property type="protein sequence ID" value="CDG39108.1"/>
    <property type="molecule type" value="Genomic_DNA"/>
</dbReference>
<evidence type="ECO:0000313" key="3">
    <source>
        <dbReference type="Proteomes" id="UP000027583"/>
    </source>
</evidence>
<protein>
    <recommendedName>
        <fullName evidence="4">DUF2939 domain-containing protein</fullName>
    </recommendedName>
</protein>
<dbReference type="RefSeq" id="WP_161630867.1">
    <property type="nucleotide sequence ID" value="NZ_CBLX010000008.1"/>
</dbReference>
<comment type="caution">
    <text evidence="2">The sequence shown here is derived from an EMBL/GenBank/DDBJ whole genome shotgun (WGS) entry which is preliminary data.</text>
</comment>
<keyword evidence="1" id="KW-0812">Transmembrane</keyword>
<evidence type="ECO:0008006" key="4">
    <source>
        <dbReference type="Google" id="ProtNLM"/>
    </source>
</evidence>
<keyword evidence="1" id="KW-1133">Transmembrane helix</keyword>
<evidence type="ECO:0000313" key="2">
    <source>
        <dbReference type="EMBL" id="CDG39108.1"/>
    </source>
</evidence>
<dbReference type="Proteomes" id="UP000027583">
    <property type="component" value="Unassembled WGS sequence"/>
</dbReference>
<dbReference type="Pfam" id="PF11159">
    <property type="entry name" value="DUF2939"/>
    <property type="match status" value="1"/>
</dbReference>
<evidence type="ECO:0000256" key="1">
    <source>
        <dbReference type="SAM" id="Phobius"/>
    </source>
</evidence>
<sequence>MPVELATFPDRLSWPSSRKLPHIAGALMVAVVCIYALSPYLALWSLSSALRTHDTTTLAQHIDWSALTTSLKTEAIDALIGPPPASDDLPDFGSSFATSAVSHAIDTRLTPELLMTFASQMVTGHQPAASLSMSQLYSRLSAHFVSPLRFEAGLVTTPGQKPAIVHMKFEQWHWKITQLDLPKAV</sequence>
<reference evidence="2 3" key="1">
    <citation type="journal article" date="2014" name="Genome Biol. Evol.">
        <title>Acetic acid bacteria genomes reveal functional traits for adaptation to life in insect guts.</title>
        <authorList>
            <person name="Chouaia B."/>
            <person name="Gaiarsa S."/>
            <person name="Crotti E."/>
            <person name="Comandatore F."/>
            <person name="Degli Esposti M."/>
            <person name="Ricci I."/>
            <person name="Alma A."/>
            <person name="Favia G."/>
            <person name="Bandi C."/>
            <person name="Daffonchio D."/>
        </authorList>
    </citation>
    <scope>NUCLEOTIDE SEQUENCE [LARGE SCALE GENOMIC DNA]</scope>
    <source>
        <strain evidence="2 3">SF2.1</strain>
    </source>
</reference>
<keyword evidence="1" id="KW-0472">Membrane</keyword>
<organism evidence="2 3">
    <name type="scientific">Asaia bogorensis</name>
    <dbReference type="NCBI Taxonomy" id="91915"/>
    <lineage>
        <taxon>Bacteria</taxon>
        <taxon>Pseudomonadati</taxon>
        <taxon>Pseudomonadota</taxon>
        <taxon>Alphaproteobacteria</taxon>
        <taxon>Acetobacterales</taxon>
        <taxon>Acetobacteraceae</taxon>
        <taxon>Asaia</taxon>
    </lineage>
</organism>
<dbReference type="eggNOG" id="ENOG5032S7K">
    <property type="taxonomic scope" value="Bacteria"/>
</dbReference>
<proteinExistence type="predicted"/>